<name>A0A2M7TW61_9BACT</name>
<keyword evidence="5" id="KW-0694">RNA-binding</keyword>
<evidence type="ECO:0000313" key="8">
    <source>
        <dbReference type="EMBL" id="PIZ62076.1"/>
    </source>
</evidence>
<evidence type="ECO:0000256" key="3">
    <source>
        <dbReference type="ARBA" id="ARBA00023274"/>
    </source>
</evidence>
<dbReference type="InterPro" id="IPR008991">
    <property type="entry name" value="Translation_prot_SH3-like_sf"/>
</dbReference>
<dbReference type="PROSITE" id="PS01108">
    <property type="entry name" value="RIBOSOMAL_L24"/>
    <property type="match status" value="1"/>
</dbReference>
<dbReference type="EMBL" id="PFOB01000066">
    <property type="protein sequence ID" value="PIZ62076.1"/>
    <property type="molecule type" value="Genomic_DNA"/>
</dbReference>
<dbReference type="InterPro" id="IPR057264">
    <property type="entry name" value="Ribosomal_uL24_C"/>
</dbReference>
<comment type="subunit">
    <text evidence="5">Part of the 50S ribosomal subunit.</text>
</comment>
<dbReference type="Pfam" id="PF00467">
    <property type="entry name" value="KOW"/>
    <property type="match status" value="1"/>
</dbReference>
<comment type="function">
    <text evidence="5">One of two assembly initiator proteins, it binds directly to the 5'-end of the 23S rRNA, where it nucleates assembly of the 50S subunit.</text>
</comment>
<reference evidence="9" key="1">
    <citation type="submission" date="2017-09" db="EMBL/GenBank/DDBJ databases">
        <title>Depth-based differentiation of microbial function through sediment-hosted aquifers and enrichment of novel symbionts in the deep terrestrial subsurface.</title>
        <authorList>
            <person name="Probst A.J."/>
            <person name="Ladd B."/>
            <person name="Jarett J.K."/>
            <person name="Geller-Mcgrath D.E."/>
            <person name="Sieber C.M.K."/>
            <person name="Emerson J.B."/>
            <person name="Anantharaman K."/>
            <person name="Thomas B.C."/>
            <person name="Malmstrom R."/>
            <person name="Stieglmeier M."/>
            <person name="Klingl A."/>
            <person name="Woyke T."/>
            <person name="Ryan C.M."/>
            <person name="Banfield J.F."/>
        </authorList>
    </citation>
    <scope>NUCLEOTIDE SEQUENCE [LARGE SCALE GENOMIC DNA]</scope>
</reference>
<comment type="caution">
    <text evidence="8">The sequence shown here is derived from an EMBL/GenBank/DDBJ whole genome shotgun (WGS) entry which is preliminary data.</text>
</comment>
<dbReference type="AlphaFoldDB" id="A0A2M7TW61"/>
<dbReference type="Gene3D" id="2.30.30.30">
    <property type="match status" value="1"/>
</dbReference>
<dbReference type="GO" id="GO:0006412">
    <property type="term" value="P:translation"/>
    <property type="evidence" value="ECO:0007669"/>
    <property type="project" value="UniProtKB-UniRule"/>
</dbReference>
<comment type="similarity">
    <text evidence="1 5 6">Belongs to the universal ribosomal protein uL24 family.</text>
</comment>
<dbReference type="CDD" id="cd06089">
    <property type="entry name" value="KOW_RPL26"/>
    <property type="match status" value="1"/>
</dbReference>
<keyword evidence="2 5" id="KW-0689">Ribosomal protein</keyword>
<keyword evidence="5" id="KW-0699">rRNA-binding</keyword>
<dbReference type="InterPro" id="IPR005824">
    <property type="entry name" value="KOW"/>
</dbReference>
<dbReference type="SMART" id="SM00739">
    <property type="entry name" value="KOW"/>
    <property type="match status" value="1"/>
</dbReference>
<evidence type="ECO:0000256" key="5">
    <source>
        <dbReference type="HAMAP-Rule" id="MF_01326"/>
    </source>
</evidence>
<dbReference type="InterPro" id="IPR003256">
    <property type="entry name" value="Ribosomal_uL24"/>
</dbReference>
<evidence type="ECO:0000256" key="6">
    <source>
        <dbReference type="RuleBase" id="RU003477"/>
    </source>
</evidence>
<evidence type="ECO:0000256" key="4">
    <source>
        <dbReference type="ARBA" id="ARBA00035206"/>
    </source>
</evidence>
<evidence type="ECO:0000256" key="1">
    <source>
        <dbReference type="ARBA" id="ARBA00010618"/>
    </source>
</evidence>
<dbReference type="HAMAP" id="MF_01326_B">
    <property type="entry name" value="Ribosomal_uL24_B"/>
    <property type="match status" value="1"/>
</dbReference>
<gene>
    <name evidence="5" type="primary">rplX</name>
    <name evidence="8" type="ORF">COY16_05275</name>
</gene>
<dbReference type="GO" id="GO:0019843">
    <property type="term" value="F:rRNA binding"/>
    <property type="evidence" value="ECO:0007669"/>
    <property type="project" value="UniProtKB-UniRule"/>
</dbReference>
<protein>
    <recommendedName>
        <fullName evidence="4 5">Large ribosomal subunit protein uL24</fullName>
    </recommendedName>
</protein>
<dbReference type="Proteomes" id="UP000228503">
    <property type="component" value="Unassembled WGS sequence"/>
</dbReference>
<dbReference type="InterPro" id="IPR005825">
    <property type="entry name" value="Ribosomal_uL24_CS"/>
</dbReference>
<evidence type="ECO:0000259" key="7">
    <source>
        <dbReference type="SMART" id="SM00739"/>
    </source>
</evidence>
<dbReference type="SUPFAM" id="SSF50104">
    <property type="entry name" value="Translation proteins SH3-like domain"/>
    <property type="match status" value="1"/>
</dbReference>
<dbReference type="PANTHER" id="PTHR12903">
    <property type="entry name" value="MITOCHONDRIAL RIBOSOMAL PROTEIN L24"/>
    <property type="match status" value="1"/>
</dbReference>
<dbReference type="Pfam" id="PF17136">
    <property type="entry name" value="ribosomal_L24"/>
    <property type="match status" value="1"/>
</dbReference>
<sequence length="101" mass="11526">MKIKKGDTIQVIAGKDKGRTGKVERVYSKSKKILIENINMYKKHIQKSEQMPKGGVVDLSRPLTISNAMFVCPKCKKISRIGYKITEKNKVRICKKCNKEV</sequence>
<proteinExistence type="inferred from homology"/>
<keyword evidence="3 5" id="KW-0687">Ribonucleoprotein</keyword>
<comment type="function">
    <text evidence="5">One of the proteins that surrounds the polypeptide exit tunnel on the outside of the subunit.</text>
</comment>
<dbReference type="GO" id="GO:1990904">
    <property type="term" value="C:ribonucleoprotein complex"/>
    <property type="evidence" value="ECO:0007669"/>
    <property type="project" value="UniProtKB-KW"/>
</dbReference>
<dbReference type="InterPro" id="IPR041988">
    <property type="entry name" value="Ribosomal_uL24_KOW"/>
</dbReference>
<dbReference type="GO" id="GO:0005840">
    <property type="term" value="C:ribosome"/>
    <property type="evidence" value="ECO:0007669"/>
    <property type="project" value="UniProtKB-KW"/>
</dbReference>
<evidence type="ECO:0000256" key="2">
    <source>
        <dbReference type="ARBA" id="ARBA00022980"/>
    </source>
</evidence>
<dbReference type="NCBIfam" id="TIGR01079">
    <property type="entry name" value="rplX_bact"/>
    <property type="match status" value="1"/>
</dbReference>
<dbReference type="GO" id="GO:0003735">
    <property type="term" value="F:structural constituent of ribosome"/>
    <property type="evidence" value="ECO:0007669"/>
    <property type="project" value="InterPro"/>
</dbReference>
<dbReference type="InterPro" id="IPR014722">
    <property type="entry name" value="Rib_uL2_dom2"/>
</dbReference>
<evidence type="ECO:0000313" key="9">
    <source>
        <dbReference type="Proteomes" id="UP000228503"/>
    </source>
</evidence>
<accession>A0A2M7TW61</accession>
<organism evidence="8 9">
    <name type="scientific">Candidatus Roizmanbacteria bacterium CG_4_10_14_0_2_um_filter_39_13</name>
    <dbReference type="NCBI Taxonomy" id="1974825"/>
    <lineage>
        <taxon>Bacteria</taxon>
        <taxon>Candidatus Roizmaniibacteriota</taxon>
    </lineage>
</organism>
<feature type="domain" description="KOW" evidence="7">
    <location>
        <begin position="2"/>
        <end position="29"/>
    </location>
</feature>